<dbReference type="Gene3D" id="3.20.20.370">
    <property type="entry name" value="Glycoside hydrolase/deacetylase"/>
    <property type="match status" value="1"/>
</dbReference>
<dbReference type="EMBL" id="VBSN01000019">
    <property type="protein sequence ID" value="KAA6441308.1"/>
    <property type="molecule type" value="Genomic_DNA"/>
</dbReference>
<keyword evidence="6" id="KW-1185">Reference proteome</keyword>
<evidence type="ECO:0000256" key="2">
    <source>
        <dbReference type="ARBA" id="ARBA00022801"/>
    </source>
</evidence>
<dbReference type="GO" id="GO:0016020">
    <property type="term" value="C:membrane"/>
    <property type="evidence" value="ECO:0007669"/>
    <property type="project" value="TreeGrafter"/>
</dbReference>
<dbReference type="RefSeq" id="WP_139010648.1">
    <property type="nucleotide sequence ID" value="NZ_VBSN01000019.1"/>
</dbReference>
<evidence type="ECO:0000256" key="3">
    <source>
        <dbReference type="SAM" id="Phobius"/>
    </source>
</evidence>
<dbReference type="Proteomes" id="UP000323994">
    <property type="component" value="Unassembled WGS sequence"/>
</dbReference>
<gene>
    <name evidence="5" type="ORF">FEM33_03100</name>
</gene>
<feature type="transmembrane region" description="Helical" evidence="3">
    <location>
        <begin position="28"/>
        <end position="47"/>
    </location>
</feature>
<keyword evidence="3" id="KW-0472">Membrane</keyword>
<dbReference type="Pfam" id="PF01522">
    <property type="entry name" value="Polysacc_deac_1"/>
    <property type="match status" value="1"/>
</dbReference>
<reference evidence="5 6" key="1">
    <citation type="submission" date="2019-05" db="EMBL/GenBank/DDBJ databases">
        <authorList>
            <person name="Qu J.-H."/>
        </authorList>
    </citation>
    <scope>NUCLEOTIDE SEQUENCE [LARGE SCALE GENOMIC DNA]</scope>
    <source>
        <strain evidence="5 6">NS28</strain>
    </source>
</reference>
<dbReference type="GO" id="GO:0046872">
    <property type="term" value="F:metal ion binding"/>
    <property type="evidence" value="ECO:0007669"/>
    <property type="project" value="UniProtKB-KW"/>
</dbReference>
<keyword evidence="3" id="KW-1133">Transmembrane helix</keyword>
<dbReference type="PANTHER" id="PTHR10587">
    <property type="entry name" value="GLYCOSYL TRANSFERASE-RELATED"/>
    <property type="match status" value="1"/>
</dbReference>
<keyword evidence="1" id="KW-0479">Metal-binding</keyword>
<keyword evidence="3" id="KW-0812">Transmembrane</keyword>
<accession>A0A5M8R0Z7</accession>
<dbReference type="PANTHER" id="PTHR10587:SF133">
    <property type="entry name" value="CHITIN DEACETYLASE 1-RELATED"/>
    <property type="match status" value="1"/>
</dbReference>
<name>A0A5M8R0Z7_9BACT</name>
<organism evidence="5 6">
    <name type="scientific">Dyadobacter flavalbus</name>
    <dbReference type="NCBI Taxonomy" id="2579942"/>
    <lineage>
        <taxon>Bacteria</taxon>
        <taxon>Pseudomonadati</taxon>
        <taxon>Bacteroidota</taxon>
        <taxon>Cytophagia</taxon>
        <taxon>Cytophagales</taxon>
        <taxon>Spirosomataceae</taxon>
        <taxon>Dyadobacter</taxon>
    </lineage>
</organism>
<comment type="caution">
    <text evidence="5">The sequence shown here is derived from an EMBL/GenBank/DDBJ whole genome shotgun (WGS) entry which is preliminary data.</text>
</comment>
<keyword evidence="2" id="KW-0378">Hydrolase</keyword>
<dbReference type="InterPro" id="IPR050248">
    <property type="entry name" value="Polysacc_deacetylase_ArnD"/>
</dbReference>
<dbReference type="AlphaFoldDB" id="A0A5M8R0Z7"/>
<sequence length="256" mass="29088">MKHNIVTFTAITVFALSGIIFWETGLVLIVFAIIILLYLGLTAYGSFHIQTNYFLKSINYGKKKAIALTFDDGPDPDTTPKILHILKEKDIKAAFFVIGKKAEKYPELLRQMDEEGHIVANHTFSHHYFTAFFPTRKLKAELLKCNAVIADILGKKPLFFRPPFGVTNPRYATVLKDLGLNSIGWSLRSLDTKAENKYQIINKIISEIETGHIVLLHDNRSVTADSLEDVIEHCRQKGIRIESLSKLIQKEPYENI</sequence>
<dbReference type="GO" id="GO:0016810">
    <property type="term" value="F:hydrolase activity, acting on carbon-nitrogen (but not peptide) bonds"/>
    <property type="evidence" value="ECO:0007669"/>
    <property type="project" value="InterPro"/>
</dbReference>
<evidence type="ECO:0000313" key="6">
    <source>
        <dbReference type="Proteomes" id="UP000323994"/>
    </source>
</evidence>
<dbReference type="CDD" id="cd10917">
    <property type="entry name" value="CE4_NodB_like_6s_7s"/>
    <property type="match status" value="1"/>
</dbReference>
<dbReference type="SUPFAM" id="SSF88713">
    <property type="entry name" value="Glycoside hydrolase/deacetylase"/>
    <property type="match status" value="1"/>
</dbReference>
<evidence type="ECO:0000256" key="1">
    <source>
        <dbReference type="ARBA" id="ARBA00022723"/>
    </source>
</evidence>
<evidence type="ECO:0000313" key="5">
    <source>
        <dbReference type="EMBL" id="KAA6441308.1"/>
    </source>
</evidence>
<dbReference type="InterPro" id="IPR002509">
    <property type="entry name" value="NODB_dom"/>
</dbReference>
<protein>
    <submittedName>
        <fullName evidence="5">Polysaccharide deacetylase family protein</fullName>
    </submittedName>
</protein>
<dbReference type="GO" id="GO:0005975">
    <property type="term" value="P:carbohydrate metabolic process"/>
    <property type="evidence" value="ECO:0007669"/>
    <property type="project" value="InterPro"/>
</dbReference>
<evidence type="ECO:0000259" key="4">
    <source>
        <dbReference type="PROSITE" id="PS51677"/>
    </source>
</evidence>
<dbReference type="PROSITE" id="PS51677">
    <property type="entry name" value="NODB"/>
    <property type="match status" value="1"/>
</dbReference>
<proteinExistence type="predicted"/>
<feature type="domain" description="NodB homology" evidence="4">
    <location>
        <begin position="64"/>
        <end position="242"/>
    </location>
</feature>
<dbReference type="InterPro" id="IPR011330">
    <property type="entry name" value="Glyco_hydro/deAcase_b/a-brl"/>
</dbReference>
<dbReference type="OrthoDB" id="9812065at2"/>
<feature type="transmembrane region" description="Helical" evidence="3">
    <location>
        <begin position="5"/>
        <end position="22"/>
    </location>
</feature>